<gene>
    <name evidence="2" type="ORF">F2Q65_12245</name>
</gene>
<evidence type="ECO:0000313" key="2">
    <source>
        <dbReference type="EMBL" id="KAA6184478.1"/>
    </source>
</evidence>
<accession>A0A5M8FHV7</accession>
<organism evidence="2 3">
    <name type="scientific">Thiohalocapsa marina</name>
    <dbReference type="NCBI Taxonomy" id="424902"/>
    <lineage>
        <taxon>Bacteria</taxon>
        <taxon>Pseudomonadati</taxon>
        <taxon>Pseudomonadota</taxon>
        <taxon>Gammaproteobacteria</taxon>
        <taxon>Chromatiales</taxon>
        <taxon>Chromatiaceae</taxon>
        <taxon>Thiohalocapsa</taxon>
    </lineage>
</organism>
<dbReference type="Proteomes" id="UP000322981">
    <property type="component" value="Unassembled WGS sequence"/>
</dbReference>
<dbReference type="AlphaFoldDB" id="A0A5M8FHV7"/>
<evidence type="ECO:0000313" key="3">
    <source>
        <dbReference type="Proteomes" id="UP000322981"/>
    </source>
</evidence>
<evidence type="ECO:0000256" key="1">
    <source>
        <dbReference type="SAM" id="MobiDB-lite"/>
    </source>
</evidence>
<protein>
    <submittedName>
        <fullName evidence="2">Uncharacterized protein</fullName>
    </submittedName>
</protein>
<proteinExistence type="predicted"/>
<dbReference type="RefSeq" id="WP_150093703.1">
    <property type="nucleotide sequence ID" value="NZ_JBFUOH010000075.1"/>
</dbReference>
<comment type="caution">
    <text evidence="2">The sequence shown here is derived from an EMBL/GenBank/DDBJ whole genome shotgun (WGS) entry which is preliminary data.</text>
</comment>
<dbReference type="EMBL" id="VWXX01000019">
    <property type="protein sequence ID" value="KAA6184478.1"/>
    <property type="molecule type" value="Genomic_DNA"/>
</dbReference>
<keyword evidence="3" id="KW-1185">Reference proteome</keyword>
<feature type="region of interest" description="Disordered" evidence="1">
    <location>
        <begin position="39"/>
        <end position="76"/>
    </location>
</feature>
<name>A0A5M8FHV7_9GAMM</name>
<dbReference type="OrthoDB" id="9800877at2"/>
<sequence length="76" mass="8644">MKLSQHDLQQLDEDLLQGMPEATLRRLSVNLLADLKEARERLQQHPGNSSRPPSSRAPWERGSSGRRVRNSPMPLC</sequence>
<reference evidence="2 3" key="1">
    <citation type="submission" date="2019-09" db="EMBL/GenBank/DDBJ databases">
        <title>Whole-genome sequence of the purple sulfur bacterium Thiohalocapsa marina DSM 19078.</title>
        <authorList>
            <person name="Kyndt J.A."/>
            <person name="Meyer T.E."/>
        </authorList>
    </citation>
    <scope>NUCLEOTIDE SEQUENCE [LARGE SCALE GENOMIC DNA]</scope>
    <source>
        <strain evidence="2 3">DSM 19078</strain>
    </source>
</reference>